<dbReference type="EMBL" id="JAMXFA010000035">
    <property type="protein sequence ID" value="MCT7980295.1"/>
    <property type="molecule type" value="Genomic_DNA"/>
</dbReference>
<keyword evidence="3" id="KW-1185">Reference proteome</keyword>
<organism evidence="2 3">
    <name type="scientific">Laspinema olomoucense D3b</name>
    <dbReference type="NCBI Taxonomy" id="2953688"/>
    <lineage>
        <taxon>Bacteria</taxon>
        <taxon>Bacillati</taxon>
        <taxon>Cyanobacteriota</taxon>
        <taxon>Cyanophyceae</taxon>
        <taxon>Oscillatoriophycideae</taxon>
        <taxon>Oscillatoriales</taxon>
        <taxon>Laspinemataceae</taxon>
        <taxon>Laspinema</taxon>
        <taxon>Laspinema olomoucense</taxon>
    </lineage>
</organism>
<dbReference type="RefSeq" id="WP_261236763.1">
    <property type="nucleotide sequence ID" value="NZ_JAMXFA010000035.1"/>
</dbReference>
<dbReference type="Proteomes" id="UP001525961">
    <property type="component" value="Unassembled WGS sequence"/>
</dbReference>
<evidence type="ECO:0000313" key="2">
    <source>
        <dbReference type="EMBL" id="MCT7980295.1"/>
    </source>
</evidence>
<dbReference type="Gene3D" id="3.30.700.10">
    <property type="entry name" value="Glycoprotein, Type 4 Pilin"/>
    <property type="match status" value="1"/>
</dbReference>
<comment type="caution">
    <text evidence="2">The sequence shown here is derived from an EMBL/GenBank/DDBJ whole genome shotgun (WGS) entry which is preliminary data.</text>
</comment>
<reference evidence="2 3" key="1">
    <citation type="journal article" date="2022" name="Front. Microbiol.">
        <title>High genomic differentiation and limited gene flow indicate recent cryptic speciation within the genus Laspinema (cyanobacteria).</title>
        <authorList>
            <person name="Stanojkovic A."/>
            <person name="Skoupy S."/>
            <person name="Skaloud P."/>
            <person name="Dvorak P."/>
        </authorList>
    </citation>
    <scope>NUCLEOTIDE SEQUENCE [LARGE SCALE GENOMIC DNA]</scope>
    <source>
        <strain evidence="2 3">D3b</strain>
    </source>
</reference>
<keyword evidence="1" id="KW-0812">Transmembrane</keyword>
<accession>A0ABT2NEZ0</accession>
<feature type="transmembrane region" description="Helical" evidence="1">
    <location>
        <begin position="21"/>
        <end position="43"/>
    </location>
</feature>
<dbReference type="PROSITE" id="PS00409">
    <property type="entry name" value="PROKAR_NTER_METHYL"/>
    <property type="match status" value="1"/>
</dbReference>
<protein>
    <submittedName>
        <fullName evidence="2">Prepilin-type N-terminal cleavage/methylation domain-containing protein</fullName>
    </submittedName>
</protein>
<dbReference type="InterPro" id="IPR045584">
    <property type="entry name" value="Pilin-like"/>
</dbReference>
<keyword evidence="1" id="KW-0472">Membrane</keyword>
<dbReference type="SUPFAM" id="SSF54523">
    <property type="entry name" value="Pili subunits"/>
    <property type="match status" value="1"/>
</dbReference>
<evidence type="ECO:0000256" key="1">
    <source>
        <dbReference type="SAM" id="Phobius"/>
    </source>
</evidence>
<dbReference type="NCBIfam" id="TIGR02532">
    <property type="entry name" value="IV_pilin_GFxxxE"/>
    <property type="match status" value="1"/>
</dbReference>
<proteinExistence type="predicted"/>
<keyword evidence="1" id="KW-1133">Transmembrane helix</keyword>
<sequence length="176" mass="19949">MQLTHQIKRQFGNSTTAGFTLLEVLIVVFIIAILAVIGIPSWLNWLNNTRLTAGQNEIYDALLKAKSKATQQKITYQASFRQGNDLAQWAVHPASVDPTEHYWQNLNSFVKIDESKTTLYQYSSNGVWRMQFNHKGNSNGRIGRVTVRLRNSNSNKQRCVFVSTLLGAMRKTDQCG</sequence>
<evidence type="ECO:0000313" key="3">
    <source>
        <dbReference type="Proteomes" id="UP001525961"/>
    </source>
</evidence>
<dbReference type="InterPro" id="IPR012902">
    <property type="entry name" value="N_methyl_site"/>
</dbReference>
<dbReference type="Pfam" id="PF07963">
    <property type="entry name" value="N_methyl"/>
    <property type="match status" value="1"/>
</dbReference>
<gene>
    <name evidence="2" type="ORF">NG792_21460</name>
</gene>
<name>A0ABT2NEZ0_9CYAN</name>